<evidence type="ECO:0000313" key="1">
    <source>
        <dbReference type="EMBL" id="KAG1769282.1"/>
    </source>
</evidence>
<dbReference type="EMBL" id="JABBWD010000073">
    <property type="protein sequence ID" value="KAG1769282.1"/>
    <property type="molecule type" value="Genomic_DNA"/>
</dbReference>
<comment type="caution">
    <text evidence="1">The sequence shown here is derived from an EMBL/GenBank/DDBJ whole genome shotgun (WGS) entry which is preliminary data.</text>
</comment>
<sequence length="99" mass="11037">MGSLPGCLLCREFVCFVGENRYSGLVQLGDTKVDSPNVRNEHGVLLNVGEFRTNLHDSDVVEVELNVLKLWNIRPSKAAPPNSCDTNGSHAYQLILWHM</sequence>
<proteinExistence type="predicted"/>
<dbReference type="Proteomes" id="UP000714275">
    <property type="component" value="Unassembled WGS sequence"/>
</dbReference>
<evidence type="ECO:0000313" key="2">
    <source>
        <dbReference type="Proteomes" id="UP000714275"/>
    </source>
</evidence>
<reference evidence="1" key="1">
    <citation type="journal article" date="2020" name="New Phytol.">
        <title>Comparative genomics reveals dynamic genome evolution in host specialist ectomycorrhizal fungi.</title>
        <authorList>
            <person name="Lofgren L.A."/>
            <person name="Nguyen N.H."/>
            <person name="Vilgalys R."/>
            <person name="Ruytinx J."/>
            <person name="Liao H.L."/>
            <person name="Branco S."/>
            <person name="Kuo A."/>
            <person name="LaButti K."/>
            <person name="Lipzen A."/>
            <person name="Andreopoulos W."/>
            <person name="Pangilinan J."/>
            <person name="Riley R."/>
            <person name="Hundley H."/>
            <person name="Na H."/>
            <person name="Barry K."/>
            <person name="Grigoriev I.V."/>
            <person name="Stajich J.E."/>
            <person name="Kennedy P.G."/>
        </authorList>
    </citation>
    <scope>NUCLEOTIDE SEQUENCE</scope>
    <source>
        <strain evidence="1">DOB743</strain>
    </source>
</reference>
<accession>A0A9P6ZKP4</accession>
<name>A0A9P6ZKP4_9AGAM</name>
<organism evidence="1 2">
    <name type="scientific">Suillus placidus</name>
    <dbReference type="NCBI Taxonomy" id="48579"/>
    <lineage>
        <taxon>Eukaryota</taxon>
        <taxon>Fungi</taxon>
        <taxon>Dikarya</taxon>
        <taxon>Basidiomycota</taxon>
        <taxon>Agaricomycotina</taxon>
        <taxon>Agaricomycetes</taxon>
        <taxon>Agaricomycetidae</taxon>
        <taxon>Boletales</taxon>
        <taxon>Suillineae</taxon>
        <taxon>Suillaceae</taxon>
        <taxon>Suillus</taxon>
    </lineage>
</organism>
<dbReference type="OrthoDB" id="2690420at2759"/>
<dbReference type="AlphaFoldDB" id="A0A9P6ZKP4"/>
<keyword evidence="2" id="KW-1185">Reference proteome</keyword>
<protein>
    <submittedName>
        <fullName evidence="1">Uncharacterized protein</fullName>
    </submittedName>
</protein>
<gene>
    <name evidence="1" type="ORF">EV702DRAFT_1202932</name>
</gene>